<sequence>MPHTNGEHGTINQVMRLFFIDSTRVYFLLRPVGVRLMRNTARSGHRALFTDAVMSVKTSPPYCRLKFKAPKPCFFTDAATL</sequence>
<accession>A0A4Q5AHZ5</accession>
<comment type="caution">
    <text evidence="1">The sequence shown here is derived from an EMBL/GenBank/DDBJ whole genome shotgun (WGS) entry which is preliminary data.</text>
</comment>
<dbReference type="EMBL" id="RYUT01000003">
    <property type="protein sequence ID" value="RYQ29794.1"/>
    <property type="molecule type" value="Genomic_DNA"/>
</dbReference>
<reference evidence="1 2" key="1">
    <citation type="submission" date="2018-12" db="EMBL/GenBank/DDBJ databases">
        <title>Unveiling genomic diversity among members of the Bifidobacterium pseudolongum species, a widely distributed gut commensal of the animal kingdom.</title>
        <authorList>
            <person name="Lugli G.A."/>
            <person name="Duranti S."/>
            <person name="Albert K."/>
            <person name="Mancabelli L."/>
            <person name="Napoli S."/>
            <person name="Viappiani A."/>
            <person name="Anzalone R."/>
            <person name="Longhi G."/>
            <person name="Milani C."/>
            <person name="Turroni F."/>
            <person name="Alessandri G."/>
            <person name="Sela D.A."/>
            <person name="Van Sinderen D."/>
            <person name="Ventura M."/>
        </authorList>
    </citation>
    <scope>NUCLEOTIDE SEQUENCE [LARGE SCALE GENOMIC DNA]</scope>
    <source>
        <strain evidence="1 2">2017B</strain>
    </source>
</reference>
<dbReference type="AlphaFoldDB" id="A0A4Q5AHZ5"/>
<name>A0A4Q5AHZ5_9BIFI</name>
<protein>
    <submittedName>
        <fullName evidence="1">Uncharacterized protein</fullName>
    </submittedName>
</protein>
<evidence type="ECO:0000313" key="2">
    <source>
        <dbReference type="Proteomes" id="UP000291920"/>
    </source>
</evidence>
<dbReference type="Proteomes" id="UP000291920">
    <property type="component" value="Unassembled WGS sequence"/>
</dbReference>
<gene>
    <name evidence="1" type="ORF">PG2017B_1075</name>
</gene>
<proteinExistence type="predicted"/>
<evidence type="ECO:0000313" key="1">
    <source>
        <dbReference type="EMBL" id="RYQ29794.1"/>
    </source>
</evidence>
<organism evidence="1 2">
    <name type="scientific">Bifidobacterium pseudolongum subsp. globosum</name>
    <dbReference type="NCBI Taxonomy" id="1690"/>
    <lineage>
        <taxon>Bacteria</taxon>
        <taxon>Bacillati</taxon>
        <taxon>Actinomycetota</taxon>
        <taxon>Actinomycetes</taxon>
        <taxon>Bifidobacteriales</taxon>
        <taxon>Bifidobacteriaceae</taxon>
        <taxon>Bifidobacterium</taxon>
    </lineage>
</organism>